<reference evidence="1" key="1">
    <citation type="submission" date="2021-03" db="EMBL/GenBank/DDBJ databases">
        <authorList>
            <person name="Li Z."/>
            <person name="Yang C."/>
        </authorList>
    </citation>
    <scope>NUCLEOTIDE SEQUENCE</scope>
    <source>
        <strain evidence="1">Dzin_1.0</strain>
        <tissue evidence="1">Leaf</tissue>
    </source>
</reference>
<evidence type="ECO:0000313" key="2">
    <source>
        <dbReference type="Proteomes" id="UP001085076"/>
    </source>
</evidence>
<gene>
    <name evidence="1" type="ORF">J5N97_014100</name>
</gene>
<protein>
    <submittedName>
        <fullName evidence="1">Uncharacterized protein</fullName>
    </submittedName>
</protein>
<sequence>MMKIIKDASLESIEDGSLALDKSEFVLGSVINAFVSQVMLLLRERGLQLIRDIPEEIKTICWVEIQVWSNLKQNSDEMEIMLLHFRIVVPGDGLPRSLSKTCFTTPRWTTQERSKP</sequence>
<accession>A0A9D5CS00</accession>
<keyword evidence="2" id="KW-1185">Reference proteome</keyword>
<comment type="caution">
    <text evidence="1">The sequence shown here is derived from an EMBL/GenBank/DDBJ whole genome shotgun (WGS) entry which is preliminary data.</text>
</comment>
<evidence type="ECO:0000313" key="1">
    <source>
        <dbReference type="EMBL" id="KAJ0978626.1"/>
    </source>
</evidence>
<dbReference type="OrthoDB" id="1924328at2759"/>
<dbReference type="AlphaFoldDB" id="A0A9D5CS00"/>
<dbReference type="Proteomes" id="UP001085076">
    <property type="component" value="Miscellaneous, Linkage group lg03"/>
</dbReference>
<reference evidence="1" key="2">
    <citation type="journal article" date="2022" name="Hortic Res">
        <title>The genome of Dioscorea zingiberensis sheds light on the biosynthesis, origin and evolution of the medicinally important diosgenin saponins.</title>
        <authorList>
            <person name="Li Y."/>
            <person name="Tan C."/>
            <person name="Li Z."/>
            <person name="Guo J."/>
            <person name="Li S."/>
            <person name="Chen X."/>
            <person name="Wang C."/>
            <person name="Dai X."/>
            <person name="Yang H."/>
            <person name="Song W."/>
            <person name="Hou L."/>
            <person name="Xu J."/>
            <person name="Tong Z."/>
            <person name="Xu A."/>
            <person name="Yuan X."/>
            <person name="Wang W."/>
            <person name="Yang Q."/>
            <person name="Chen L."/>
            <person name="Sun Z."/>
            <person name="Wang K."/>
            <person name="Pan B."/>
            <person name="Chen J."/>
            <person name="Bao Y."/>
            <person name="Liu F."/>
            <person name="Qi X."/>
            <person name="Gang D.R."/>
            <person name="Wen J."/>
            <person name="Li J."/>
        </authorList>
    </citation>
    <scope>NUCLEOTIDE SEQUENCE</scope>
    <source>
        <strain evidence="1">Dzin_1.0</strain>
    </source>
</reference>
<dbReference type="EMBL" id="JAGGNH010000003">
    <property type="protein sequence ID" value="KAJ0978626.1"/>
    <property type="molecule type" value="Genomic_DNA"/>
</dbReference>
<proteinExistence type="predicted"/>
<name>A0A9D5CS00_9LILI</name>
<organism evidence="1 2">
    <name type="scientific">Dioscorea zingiberensis</name>
    <dbReference type="NCBI Taxonomy" id="325984"/>
    <lineage>
        <taxon>Eukaryota</taxon>
        <taxon>Viridiplantae</taxon>
        <taxon>Streptophyta</taxon>
        <taxon>Embryophyta</taxon>
        <taxon>Tracheophyta</taxon>
        <taxon>Spermatophyta</taxon>
        <taxon>Magnoliopsida</taxon>
        <taxon>Liliopsida</taxon>
        <taxon>Dioscoreales</taxon>
        <taxon>Dioscoreaceae</taxon>
        <taxon>Dioscorea</taxon>
    </lineage>
</organism>